<organism evidence="3">
    <name type="scientific">Adineta vaga</name>
    <name type="common">Rotifer</name>
    <name type="synonym">Callidina vaga</name>
    <dbReference type="NCBI Taxonomy" id="104782"/>
    <lineage>
        <taxon>Eukaryota</taxon>
        <taxon>Metazoa</taxon>
        <taxon>Spiralia</taxon>
        <taxon>Gnathifera</taxon>
        <taxon>Rotifera</taxon>
        <taxon>Eurotatoria</taxon>
        <taxon>Bdelloidea</taxon>
        <taxon>Adinetida</taxon>
        <taxon>Adinetidae</taxon>
        <taxon>Adineta</taxon>
    </lineage>
</organism>
<evidence type="ECO:0000256" key="2">
    <source>
        <dbReference type="SAM" id="SignalP"/>
    </source>
</evidence>
<keyword evidence="2" id="KW-0732">Signal</keyword>
<dbReference type="EMBL" id="EU637018">
    <property type="protein sequence ID" value="ACD88967.1"/>
    <property type="molecule type" value="Genomic_DNA"/>
</dbReference>
<dbReference type="PANTHER" id="PTHR35365">
    <property type="entry name" value="LP04239P"/>
    <property type="match status" value="1"/>
</dbReference>
<dbReference type="PANTHER" id="PTHR35365:SF18">
    <property type="entry name" value="MUCIN-19-LIKE-RELATED"/>
    <property type="match status" value="1"/>
</dbReference>
<evidence type="ECO:0000256" key="1">
    <source>
        <dbReference type="SAM" id="MobiDB-lite"/>
    </source>
</evidence>
<accession>B3G3Z6</accession>
<name>B3G3Z6_ADIVA</name>
<reference evidence="3" key="1">
    <citation type="journal article" date="2009" name="Mol. Biol. Evol.">
        <title>Degenerate tetraploidy was established before bdelloid rotifer families diverged.</title>
        <authorList>
            <person name="Hur J.H."/>
            <person name="Van Doninck K."/>
            <person name="Mandigo M.L."/>
            <person name="Meselson M."/>
        </authorList>
    </citation>
    <scope>NUCLEOTIDE SEQUENCE</scope>
</reference>
<evidence type="ECO:0000313" key="3">
    <source>
        <dbReference type="EMBL" id="ACD88967.1"/>
    </source>
</evidence>
<feature type="chain" id="PRO_5002787216" evidence="2">
    <location>
        <begin position="20"/>
        <end position="1708"/>
    </location>
</feature>
<sequence>MKNHWILFILLLSIAPSTGLVCYKCYCQPANTTACDCGTVIDVEDGSHCTIVEDLHASNPYIELSSAALNSSYVRIKDPYYIIVDEVIYYNETTTTWDKQTKHVVHGCDWDFCNKYEMIASLPQSFQLTIDASWLTDNIYGTGSTTSCNDCSTAICSNATHSIDYDQCPFKSCDNATTCSLYDLWHDVDTNELCYQSQCTPSEMVDEFNDANEKYKVQVEAIVYLAQNRSNFEIWELNINCAAENCTRPSIFQEVKELLSGVVSGIIDFPVTRPSTTPSPPSTTSTAPTNPLTCYNCSCIGTVCPCTTYEVISADDSYCSIIRQNYGQFTSIDFGHVDENSTHVYINEYPFVLAKESIIYDENTGRWDTQNDRVVFGCNTSLCNSPDLLYYLPNSFQMRLTEAWLNSSILGTGQSVRDCHECPDAPQCGTESFLDPGRCPIKSCNTTCLVSDSFNDPANGLLCYQSFCAPEDSESVHIDTHRVEIEGIVYANRASNLEIWEINVYCRADDCSRPEIFTELRENLLYQPGDLTYLFNQSSGGKKLRCFDCYCEDGVDCVCETISIEDAGTTYCTLTRTYDGSNVYVYFQHADITDSYSNVRELPYVLVEEAILFDNQTGKWFTRTSEVIYACNVDYCNKPSLLTYLPTALEMTLPETWLNSSLMSNGQSELTCHECPSGAICTEQGITNGSACPIQTCNTTCFASNIYSDPENNEQCYVSYCVSDSSEFSVDYYRVEVIGIVYPSHPDKVELWETYVYCQVENCTRPEIFKEIEDQLTVKQGNLSVFFNNTVVGDPGQLHCYDCYCVDDPVCACNKTLALPDNTTYCTIIREYDGQDTWIILEHIDQNSTRVYIREFPYMIVEESILYNEGTSLWITRPNLIIYGCNTDFCNDPRLVPSLPANFRMRLPDEWLNNNILGTGLPVRDCHECPDAPQCGTTDFLDPGRCPIKSCNTTCLVFDTFDDPSADEQCYQSFCAPPDTEDYQIDTHRVEIEGIIYGNRVNAQLELWEVDLYCRADDCSRPEIFKELQAQLTVDQVDLSPFFNITTTQTTTTPTVTTTPTPPAEPQLACYECACYDNPNCTCDTVKVSGAYSSYCTIIRINYETHFTIDLEHIDRNSTRVYIRKFPFILAEESILQNETTGKWWIRSNIVIYGCNTSLCNHPSRVPFIPDSFKMTLSDEWLNTNVLGTGQPARDCHECPDAPQCGTESFLDASRCPIKSCNTTCVVSDTFNNPDDDLLCYQSYCNPPDVDFEEDQHRVELEGIIYADNQNVVELWEIDVYCRADDCSRPEIFDELRGNLTTQTNNLPQIFNDSLVSIEPQRICYDCYYYDEPNWPCDKFTVADAKTTYCTIIRENYGDASAITLEHIDRNSTRVYIRTFPYLLVEESIIYSETTIQWSTRTNMVIYGCNWDYCNEPKYISHMPESFQMRLPDEWLNNNVLGTGQPVRDCHECPDAAQCGTLDFLDPGRCPIEACNTTCLVSDLYSDPDTNEQCYQSFCGPPDSEVFTIDPHRVEMEGILYLDCIGRPVELWEIDLFCRADDCSRPTVFNEIREQFTVTIDDVAIFYPNTTTTLPSCTTTSRPTTSTVSASSTTRSSTATTSTSTRPGVSTTTATGSTTSSTGSVTTSSPTTGSPTTTTTGSVTTSSPTTGSPTTTTTGSVTTSSPTTGSPTTTRITNLPTTTSSSTSIHMTYNILIFCLFVLARIHF</sequence>
<proteinExistence type="predicted"/>
<feature type="region of interest" description="Disordered" evidence="1">
    <location>
        <begin position="1576"/>
        <end position="1685"/>
    </location>
</feature>
<dbReference type="InterPro" id="IPR053121">
    <property type="entry name" value="Spore_Coat_Assembly"/>
</dbReference>
<feature type="signal peptide" evidence="2">
    <location>
        <begin position="1"/>
        <end position="19"/>
    </location>
</feature>
<protein>
    <submittedName>
        <fullName evidence="3">Sodefrin repeats A</fullName>
    </submittedName>
</protein>